<name>A0A7Z8YLN6_9FLAO</name>
<sequence>MLSVLGLSLLSCDHRDSVADVRNESVHNKVKLSGMFGVKSLEGGLLDTNSNEPKPPKADLIIFEVKIARASQRCLTGWGFCDFKWFPMLKNSMNTSNSSNSVLVEAKKEKGDYVFYLYVTNPVSDINSSDLNLVVDEDLVVEEQNGLPKSFTLRAGTYSYDASIGEYGGYRIILQ</sequence>
<protein>
    <submittedName>
        <fullName evidence="1">Uncharacterized protein</fullName>
    </submittedName>
</protein>
<dbReference type="RefSeq" id="WP_125150472.1">
    <property type="nucleotide sequence ID" value="NZ_UYIV01000001.1"/>
</dbReference>
<reference evidence="1 2" key="1">
    <citation type="submission" date="2018-11" db="EMBL/GenBank/DDBJ databases">
        <authorList>
            <consortium name="Pathogen Informatics"/>
        </authorList>
    </citation>
    <scope>NUCLEOTIDE SEQUENCE [LARGE SCALE GENOMIC DNA]</scope>
    <source>
        <strain evidence="1 2">NCTC12929</strain>
    </source>
</reference>
<dbReference type="Proteomes" id="UP000270205">
    <property type="component" value="Unassembled WGS sequence"/>
</dbReference>
<proteinExistence type="predicted"/>
<gene>
    <name evidence="1" type="ORF">NCTC12929_00216</name>
</gene>
<accession>A0A7Z8YLN6</accession>
<dbReference type="EMBL" id="UYIV01000001">
    <property type="protein sequence ID" value="VDH02760.1"/>
    <property type="molecule type" value="Genomic_DNA"/>
</dbReference>
<evidence type="ECO:0000313" key="1">
    <source>
        <dbReference type="EMBL" id="VDH02760.1"/>
    </source>
</evidence>
<evidence type="ECO:0000313" key="2">
    <source>
        <dbReference type="Proteomes" id="UP000270205"/>
    </source>
</evidence>
<dbReference type="AlphaFoldDB" id="A0A7Z8YLN6"/>
<organism evidence="1 2">
    <name type="scientific">Bergeyella zoohelcum</name>
    <dbReference type="NCBI Taxonomy" id="1015"/>
    <lineage>
        <taxon>Bacteria</taxon>
        <taxon>Pseudomonadati</taxon>
        <taxon>Bacteroidota</taxon>
        <taxon>Flavobacteriia</taxon>
        <taxon>Flavobacteriales</taxon>
        <taxon>Weeksellaceae</taxon>
        <taxon>Bergeyella</taxon>
    </lineage>
</organism>
<comment type="caution">
    <text evidence="1">The sequence shown here is derived from an EMBL/GenBank/DDBJ whole genome shotgun (WGS) entry which is preliminary data.</text>
</comment>